<keyword evidence="4" id="KW-1185">Reference proteome</keyword>
<keyword evidence="2" id="KW-1133">Transmembrane helix</keyword>
<organism evidence="3 4">
    <name type="scientific">Catenaria anguillulae PL171</name>
    <dbReference type="NCBI Taxonomy" id="765915"/>
    <lineage>
        <taxon>Eukaryota</taxon>
        <taxon>Fungi</taxon>
        <taxon>Fungi incertae sedis</taxon>
        <taxon>Blastocladiomycota</taxon>
        <taxon>Blastocladiomycetes</taxon>
        <taxon>Blastocladiales</taxon>
        <taxon>Catenariaceae</taxon>
        <taxon>Catenaria</taxon>
    </lineage>
</organism>
<accession>A0A1Y2H785</accession>
<comment type="caution">
    <text evidence="3">The sequence shown here is derived from an EMBL/GenBank/DDBJ whole genome shotgun (WGS) entry which is preliminary data.</text>
</comment>
<feature type="transmembrane region" description="Helical" evidence="2">
    <location>
        <begin position="217"/>
        <end position="239"/>
    </location>
</feature>
<evidence type="ECO:0000256" key="2">
    <source>
        <dbReference type="SAM" id="Phobius"/>
    </source>
</evidence>
<feature type="compositionally biased region" description="Polar residues" evidence="1">
    <location>
        <begin position="288"/>
        <end position="305"/>
    </location>
</feature>
<keyword evidence="2" id="KW-0812">Transmembrane</keyword>
<feature type="transmembrane region" description="Helical" evidence="2">
    <location>
        <begin position="154"/>
        <end position="173"/>
    </location>
</feature>
<dbReference type="AlphaFoldDB" id="A0A1Y2H785"/>
<proteinExistence type="predicted"/>
<keyword evidence="2" id="KW-0472">Membrane</keyword>
<dbReference type="EMBL" id="MCFL01000085">
    <property type="protein sequence ID" value="ORZ30448.1"/>
    <property type="molecule type" value="Genomic_DNA"/>
</dbReference>
<reference evidence="3 4" key="1">
    <citation type="submission" date="2016-07" db="EMBL/GenBank/DDBJ databases">
        <title>Pervasive Adenine N6-methylation of Active Genes in Fungi.</title>
        <authorList>
            <consortium name="DOE Joint Genome Institute"/>
            <person name="Mondo S.J."/>
            <person name="Dannebaum R.O."/>
            <person name="Kuo R.C."/>
            <person name="Labutti K."/>
            <person name="Haridas S."/>
            <person name="Kuo A."/>
            <person name="Salamov A."/>
            <person name="Ahrendt S.R."/>
            <person name="Lipzen A."/>
            <person name="Sullivan W."/>
            <person name="Andreopoulos W.B."/>
            <person name="Clum A."/>
            <person name="Lindquist E."/>
            <person name="Daum C."/>
            <person name="Ramamoorthy G.K."/>
            <person name="Gryganskyi A."/>
            <person name="Culley D."/>
            <person name="Magnuson J.K."/>
            <person name="James T.Y."/>
            <person name="O'Malley M.A."/>
            <person name="Stajich J.E."/>
            <person name="Spatafora J.W."/>
            <person name="Visel A."/>
            <person name="Grigoriev I.V."/>
        </authorList>
    </citation>
    <scope>NUCLEOTIDE SEQUENCE [LARGE SCALE GENOMIC DNA]</scope>
    <source>
        <strain evidence="3 4">PL171</strain>
    </source>
</reference>
<evidence type="ECO:0000256" key="1">
    <source>
        <dbReference type="SAM" id="MobiDB-lite"/>
    </source>
</evidence>
<gene>
    <name evidence="3" type="ORF">BCR44DRAFT_64870</name>
</gene>
<name>A0A1Y2H785_9FUNG</name>
<feature type="transmembrane region" description="Helical" evidence="2">
    <location>
        <begin position="185"/>
        <end position="205"/>
    </location>
</feature>
<dbReference type="Proteomes" id="UP000193411">
    <property type="component" value="Unassembled WGS sequence"/>
</dbReference>
<protein>
    <recommendedName>
        <fullName evidence="5">TRP C-terminal domain-containing protein</fullName>
    </recommendedName>
</protein>
<evidence type="ECO:0000313" key="3">
    <source>
        <dbReference type="EMBL" id="ORZ30448.1"/>
    </source>
</evidence>
<feature type="transmembrane region" description="Helical" evidence="2">
    <location>
        <begin position="40"/>
        <end position="66"/>
    </location>
</feature>
<feature type="region of interest" description="Disordered" evidence="1">
    <location>
        <begin position="266"/>
        <end position="307"/>
    </location>
</feature>
<evidence type="ECO:0008006" key="5">
    <source>
        <dbReference type="Google" id="ProtNLM"/>
    </source>
</evidence>
<feature type="transmembrane region" description="Helical" evidence="2">
    <location>
        <begin position="124"/>
        <end position="148"/>
    </location>
</feature>
<sequence length="342" mass="37568">MTYVPLIKTSMVVLNCRALADGHLYLSVSPSIRCFTGGHIALAVLAGALLIALVVVVPSHLTFRILQLWRSGRLSRARLRHTSTSFASTQPLPSATRQSPTASVATVTHEHDTHLLCAGFKSQFIIFATVDFAKLAVNVAIGVLPLRITSVERMVATMLLLCINWIVCFVNYLRKPLRQSLDNHLRAVTLGCTLMLSGSGLIRFQDSSNSAATDPSPYRFTFITFFLIQPLLLLPWYLMRRWLMTKKTRQTHIRLAMVSTKSIMWPRGHQPPDAATDGKAMAMGAGTRESSQLAGESRNMKSSSRGRVGTDVALNQTLMRAYLLLGDAKDLEADEPADGGTT</sequence>
<evidence type="ECO:0000313" key="4">
    <source>
        <dbReference type="Proteomes" id="UP000193411"/>
    </source>
</evidence>